<sequence>MKLKMAENSLFAILLRKPWWISMLLAAVVSLALAAVMPRGLGPYAASGGIPFFIIGLIAAFRQWGAPSAAAVADTGERLRAMSWNDFASGLEQAWRRQGYQVTRLDGGADFALAVGGRETVVGARRWKAASTGVEPLRALRDIAERRGAQDTAWVATGVLSDAARAFAAEHRIRIIGTAELAILMPKAQAGA</sequence>
<dbReference type="InterPro" id="IPR011335">
    <property type="entry name" value="Restrct_endonuc-II-like"/>
</dbReference>
<reference evidence="3 4" key="1">
    <citation type="journal article" date="2022" name="Int. J. Syst. Evol. Microbiol.">
        <title>Noviherbaspirillum aridicola sp. nov., isolated from an arid soil in Pakistan.</title>
        <authorList>
            <person name="Khan I.U."/>
            <person name="Saqib M."/>
            <person name="Amin A."/>
            <person name="Hussain F."/>
            <person name="Li L."/>
            <person name="Liu Y.H."/>
            <person name="Fang B.Z."/>
            <person name="Ahmed I."/>
            <person name="Li W.J."/>
        </authorList>
    </citation>
    <scope>NUCLEOTIDE SEQUENCE [LARGE SCALE GENOMIC DNA]</scope>
    <source>
        <strain evidence="3 4">NCCP-691</strain>
    </source>
</reference>
<evidence type="ECO:0000313" key="3">
    <source>
        <dbReference type="EMBL" id="GIZ50060.1"/>
    </source>
</evidence>
<keyword evidence="1" id="KW-0472">Membrane</keyword>
<protein>
    <submittedName>
        <fullName evidence="3">Membrane protein</fullName>
    </submittedName>
</protein>
<dbReference type="EMBL" id="BPMK01000001">
    <property type="protein sequence ID" value="GIZ50060.1"/>
    <property type="molecule type" value="Genomic_DNA"/>
</dbReference>
<dbReference type="RefSeq" id="WP_238482248.1">
    <property type="nucleotide sequence ID" value="NZ_BPMK01000001.1"/>
</dbReference>
<organism evidence="3 4">
    <name type="scientific">Noviherbaspirillum aridicola</name>
    <dbReference type="NCBI Taxonomy" id="2849687"/>
    <lineage>
        <taxon>Bacteria</taxon>
        <taxon>Pseudomonadati</taxon>
        <taxon>Pseudomonadota</taxon>
        <taxon>Betaproteobacteria</taxon>
        <taxon>Burkholderiales</taxon>
        <taxon>Oxalobacteraceae</taxon>
        <taxon>Noviherbaspirillum</taxon>
    </lineage>
</organism>
<name>A0ABQ4PZ06_9BURK</name>
<dbReference type="SUPFAM" id="SSF52980">
    <property type="entry name" value="Restriction endonuclease-like"/>
    <property type="match status" value="1"/>
</dbReference>
<dbReference type="Proteomes" id="UP000887222">
    <property type="component" value="Unassembled WGS sequence"/>
</dbReference>
<keyword evidence="4" id="KW-1185">Reference proteome</keyword>
<keyword evidence="1" id="KW-1133">Transmembrane helix</keyword>
<accession>A0ABQ4PZ06</accession>
<proteinExistence type="predicted"/>
<evidence type="ECO:0000256" key="1">
    <source>
        <dbReference type="SAM" id="Phobius"/>
    </source>
</evidence>
<evidence type="ECO:0000259" key="2">
    <source>
        <dbReference type="Pfam" id="PF04471"/>
    </source>
</evidence>
<keyword evidence="1" id="KW-0812">Transmembrane</keyword>
<feature type="transmembrane region" description="Helical" evidence="1">
    <location>
        <begin position="44"/>
        <end position="61"/>
    </location>
</feature>
<dbReference type="Pfam" id="PF04471">
    <property type="entry name" value="Mrr_cat"/>
    <property type="match status" value="1"/>
</dbReference>
<dbReference type="InterPro" id="IPR007560">
    <property type="entry name" value="Restrct_endonuc_IV_Mrr"/>
</dbReference>
<feature type="domain" description="Restriction endonuclease type IV Mrr" evidence="2">
    <location>
        <begin position="79"/>
        <end position="185"/>
    </location>
</feature>
<gene>
    <name evidence="3" type="ORF">NCCP691_00740</name>
</gene>
<evidence type="ECO:0000313" key="4">
    <source>
        <dbReference type="Proteomes" id="UP000887222"/>
    </source>
</evidence>
<comment type="caution">
    <text evidence="3">The sequence shown here is derived from an EMBL/GenBank/DDBJ whole genome shotgun (WGS) entry which is preliminary data.</text>
</comment>